<dbReference type="EMBL" id="QGKV02000649">
    <property type="protein sequence ID" value="KAF3578461.1"/>
    <property type="molecule type" value="Genomic_DNA"/>
</dbReference>
<keyword evidence="3" id="KW-1185">Reference proteome</keyword>
<dbReference type="Proteomes" id="UP000266723">
    <property type="component" value="Unassembled WGS sequence"/>
</dbReference>
<comment type="caution">
    <text evidence="2">The sequence shown here is derived from an EMBL/GenBank/DDBJ whole genome shotgun (WGS) entry which is preliminary data.</text>
</comment>
<feature type="compositionally biased region" description="Acidic residues" evidence="1">
    <location>
        <begin position="30"/>
        <end position="46"/>
    </location>
</feature>
<gene>
    <name evidence="2" type="ORF">DY000_02033547</name>
</gene>
<evidence type="ECO:0000313" key="3">
    <source>
        <dbReference type="Proteomes" id="UP000266723"/>
    </source>
</evidence>
<evidence type="ECO:0000256" key="1">
    <source>
        <dbReference type="SAM" id="MobiDB-lite"/>
    </source>
</evidence>
<accession>A0ABQ7DMA2</accession>
<organism evidence="2 3">
    <name type="scientific">Brassica cretica</name>
    <name type="common">Mustard</name>
    <dbReference type="NCBI Taxonomy" id="69181"/>
    <lineage>
        <taxon>Eukaryota</taxon>
        <taxon>Viridiplantae</taxon>
        <taxon>Streptophyta</taxon>
        <taxon>Embryophyta</taxon>
        <taxon>Tracheophyta</taxon>
        <taxon>Spermatophyta</taxon>
        <taxon>Magnoliopsida</taxon>
        <taxon>eudicotyledons</taxon>
        <taxon>Gunneridae</taxon>
        <taxon>Pentapetalae</taxon>
        <taxon>rosids</taxon>
        <taxon>malvids</taxon>
        <taxon>Brassicales</taxon>
        <taxon>Brassicaceae</taxon>
        <taxon>Brassiceae</taxon>
        <taxon>Brassica</taxon>
    </lineage>
</organism>
<protein>
    <submittedName>
        <fullName evidence="2">Uncharacterized protein</fullName>
    </submittedName>
</protein>
<feature type="compositionally biased region" description="Basic and acidic residues" evidence="1">
    <location>
        <begin position="74"/>
        <end position="94"/>
    </location>
</feature>
<evidence type="ECO:0000313" key="2">
    <source>
        <dbReference type="EMBL" id="KAF3578461.1"/>
    </source>
</evidence>
<feature type="region of interest" description="Disordered" evidence="1">
    <location>
        <begin position="1"/>
        <end position="94"/>
    </location>
</feature>
<proteinExistence type="predicted"/>
<sequence>MRREDPVVPAVAAKRELQAASEETNAAVDREEDGNAPEDGDTPESEDTTKEKRASAPWKGVTDSMGKKLSKRTKAAEEIHGDGSPREVGQREFN</sequence>
<name>A0ABQ7DMA2_BRACR</name>
<reference evidence="2 3" key="1">
    <citation type="journal article" date="2020" name="BMC Genomics">
        <title>Intraspecific diversification of the crop wild relative Brassica cretica Lam. using demographic model selection.</title>
        <authorList>
            <person name="Kioukis A."/>
            <person name="Michalopoulou V.A."/>
            <person name="Briers L."/>
            <person name="Pirintsos S."/>
            <person name="Studholme D.J."/>
            <person name="Pavlidis P."/>
            <person name="Sarris P.F."/>
        </authorList>
    </citation>
    <scope>NUCLEOTIDE SEQUENCE [LARGE SCALE GENOMIC DNA]</scope>
    <source>
        <strain evidence="3">cv. PFS-1207/04</strain>
    </source>
</reference>